<dbReference type="EMBL" id="PKUR01000002">
    <property type="protein sequence ID" value="PLW86954.1"/>
    <property type="molecule type" value="Genomic_DNA"/>
</dbReference>
<dbReference type="AlphaFoldDB" id="A0AAP8SNX4"/>
<evidence type="ECO:0000313" key="3">
    <source>
        <dbReference type="Proteomes" id="UP000235162"/>
    </source>
</evidence>
<dbReference type="GO" id="GO:0032787">
    <property type="term" value="P:monocarboxylic acid metabolic process"/>
    <property type="evidence" value="ECO:0007669"/>
    <property type="project" value="UniProtKB-ARBA"/>
</dbReference>
<reference evidence="2 3" key="1">
    <citation type="submission" date="2018-01" db="EMBL/GenBank/DDBJ databases">
        <title>The draft genome sequence of Halioglobus japonicus S1-36.</title>
        <authorList>
            <person name="Du Z.-J."/>
            <person name="Shi M.-J."/>
        </authorList>
    </citation>
    <scope>NUCLEOTIDE SEQUENCE [LARGE SCALE GENOMIC DNA]</scope>
    <source>
        <strain evidence="2 3">S1-36</strain>
    </source>
</reference>
<dbReference type="PROSITE" id="PS00061">
    <property type="entry name" value="ADH_SHORT"/>
    <property type="match status" value="1"/>
</dbReference>
<dbReference type="Proteomes" id="UP000235162">
    <property type="component" value="Unassembled WGS sequence"/>
</dbReference>
<dbReference type="PANTHER" id="PTHR42879:SF2">
    <property type="entry name" value="3-OXOACYL-[ACYL-CARRIER-PROTEIN] REDUCTASE FABG"/>
    <property type="match status" value="1"/>
</dbReference>
<dbReference type="Gene3D" id="3.40.50.720">
    <property type="entry name" value="NAD(P)-binding Rossmann-like Domain"/>
    <property type="match status" value="1"/>
</dbReference>
<sequence>MSALSEPSFGHRKKIRMSEKRVALVTAGASGIGRAIAECLLADGASVHICDLDEAALAACREELADVTTSCCDVADASQVEGLFADIRQHYDRLDILVNNVGIAGPTAAVEDIAPGDWDRTIAVDLNSAFYVTRLAAPLLKQSRGSIVNMASNAALFGFPLRSAYTAAKWGLIGLTKTWAMELGPDGVNVNALCPGSVSGPRIENVINKDAAERGVSPDEIRHVYQRQSSMRLFVEASDIAETVRFLCSPAGHSISGQAMGIDGHTEGLSNWLD</sequence>
<evidence type="ECO:0000256" key="1">
    <source>
        <dbReference type="ARBA" id="ARBA00006484"/>
    </source>
</evidence>
<evidence type="ECO:0000313" key="2">
    <source>
        <dbReference type="EMBL" id="PLW86954.1"/>
    </source>
</evidence>
<dbReference type="InterPro" id="IPR050259">
    <property type="entry name" value="SDR"/>
</dbReference>
<dbReference type="PRINTS" id="PR00081">
    <property type="entry name" value="GDHRDH"/>
</dbReference>
<proteinExistence type="inferred from homology"/>
<dbReference type="NCBIfam" id="NF009466">
    <property type="entry name" value="PRK12826.1-2"/>
    <property type="match status" value="1"/>
</dbReference>
<dbReference type="CDD" id="cd05233">
    <property type="entry name" value="SDR_c"/>
    <property type="match status" value="1"/>
</dbReference>
<organism evidence="2 3">
    <name type="scientific">Halioglobus japonicus</name>
    <dbReference type="NCBI Taxonomy" id="930805"/>
    <lineage>
        <taxon>Bacteria</taxon>
        <taxon>Pseudomonadati</taxon>
        <taxon>Pseudomonadota</taxon>
        <taxon>Gammaproteobacteria</taxon>
        <taxon>Cellvibrionales</taxon>
        <taxon>Halieaceae</taxon>
        <taxon>Halioglobus</taxon>
    </lineage>
</organism>
<name>A0AAP8SNX4_9GAMM</name>
<dbReference type="SUPFAM" id="SSF51735">
    <property type="entry name" value="NAD(P)-binding Rossmann-fold domains"/>
    <property type="match status" value="1"/>
</dbReference>
<dbReference type="PRINTS" id="PR00080">
    <property type="entry name" value="SDRFAMILY"/>
</dbReference>
<comment type="caution">
    <text evidence="2">The sequence shown here is derived from an EMBL/GenBank/DDBJ whole genome shotgun (WGS) entry which is preliminary data.</text>
</comment>
<dbReference type="FunFam" id="3.40.50.720:FF:000084">
    <property type="entry name" value="Short-chain dehydrogenase reductase"/>
    <property type="match status" value="1"/>
</dbReference>
<protein>
    <submittedName>
        <fullName evidence="2">SDR family NAD(P)-dependent oxidoreductase</fullName>
    </submittedName>
</protein>
<comment type="similarity">
    <text evidence="1">Belongs to the short-chain dehydrogenases/reductases (SDR) family.</text>
</comment>
<dbReference type="PANTHER" id="PTHR42879">
    <property type="entry name" value="3-OXOACYL-(ACYL-CARRIER-PROTEIN) REDUCTASE"/>
    <property type="match status" value="1"/>
</dbReference>
<dbReference type="Pfam" id="PF13561">
    <property type="entry name" value="adh_short_C2"/>
    <property type="match status" value="1"/>
</dbReference>
<dbReference type="InterPro" id="IPR002347">
    <property type="entry name" value="SDR_fam"/>
</dbReference>
<accession>A0AAP8SNX4</accession>
<keyword evidence="3" id="KW-1185">Reference proteome</keyword>
<dbReference type="InterPro" id="IPR036291">
    <property type="entry name" value="NAD(P)-bd_dom_sf"/>
</dbReference>
<gene>
    <name evidence="2" type="ORF">C0029_06930</name>
</gene>
<dbReference type="InterPro" id="IPR020904">
    <property type="entry name" value="Sc_DH/Rdtase_CS"/>
</dbReference>